<dbReference type="PANTHER" id="PTHR10182:SF3">
    <property type="entry name" value="PROTEIN MO25"/>
    <property type="match status" value="1"/>
</dbReference>
<evidence type="ECO:0000256" key="2">
    <source>
        <dbReference type="SAM" id="SignalP"/>
    </source>
</evidence>
<dbReference type="InterPro" id="IPR016024">
    <property type="entry name" value="ARM-type_fold"/>
</dbReference>
<feature type="chain" id="PRO_5030621721" description="Calcium-binding protein 39" evidence="2">
    <location>
        <begin position="19"/>
        <end position="292"/>
    </location>
</feature>
<dbReference type="Pfam" id="PF08569">
    <property type="entry name" value="Mo25"/>
    <property type="match status" value="1"/>
</dbReference>
<comment type="similarity">
    <text evidence="1">Belongs to the Mo25 family.</text>
</comment>
<proteinExistence type="inferred from homology"/>
<evidence type="ECO:0000313" key="3">
    <source>
        <dbReference type="EMBL" id="CAD9540628.1"/>
    </source>
</evidence>
<feature type="signal peptide" evidence="2">
    <location>
        <begin position="1"/>
        <end position="18"/>
    </location>
</feature>
<sequence>MRLFSALLKSALPLGADAALVDYFRSHPRISQLLLEGSGRHEVFMHCSQMLRACTRYPELVSALLNEGAFDRLIDLASHQSFDISSEAFSSLRELLLAQKAVSARYLASNFDVFFRQYHTLLEPARDYVSRRQALRLLGDVLLDRAFLEVMLTYVASAQFLQIHMNLLRDISKTIQVDAFHVFKIFVANPNKPYRVLMILHKNRDRLLKLLSTLTSPRRPDATPPGGAVPFDEDLTVVTSVLKGLELPARARAPSSGSIIFGGSDSPSVASASDGDVRREIEEAALNVIEAA</sequence>
<organism evidence="3">
    <name type="scientific">Zooxanthella nutricula</name>
    <dbReference type="NCBI Taxonomy" id="1333877"/>
    <lineage>
        <taxon>Eukaryota</taxon>
        <taxon>Sar</taxon>
        <taxon>Alveolata</taxon>
        <taxon>Dinophyceae</taxon>
        <taxon>Peridiniales</taxon>
        <taxon>Peridiniales incertae sedis</taxon>
        <taxon>Zooxanthella</taxon>
    </lineage>
</organism>
<dbReference type="PANTHER" id="PTHR10182">
    <property type="entry name" value="CALCIUM-BINDING PROTEIN 39-RELATED"/>
    <property type="match status" value="1"/>
</dbReference>
<dbReference type="InterPro" id="IPR011989">
    <property type="entry name" value="ARM-like"/>
</dbReference>
<reference evidence="3" key="1">
    <citation type="submission" date="2021-01" db="EMBL/GenBank/DDBJ databases">
        <authorList>
            <person name="Corre E."/>
            <person name="Pelletier E."/>
            <person name="Niang G."/>
            <person name="Scheremetjew M."/>
            <person name="Finn R."/>
            <person name="Kale V."/>
            <person name="Holt S."/>
            <person name="Cochrane G."/>
            <person name="Meng A."/>
            <person name="Brown T."/>
            <person name="Cohen L."/>
        </authorList>
    </citation>
    <scope>NUCLEOTIDE SEQUENCE</scope>
    <source>
        <strain evidence="3">RCC3387</strain>
    </source>
</reference>
<name>A0A7S2JA13_9DINO</name>
<evidence type="ECO:0000256" key="1">
    <source>
        <dbReference type="ARBA" id="ARBA00011012"/>
    </source>
</evidence>
<accession>A0A7S2JA13</accession>
<dbReference type="AlphaFoldDB" id="A0A7S2JA13"/>
<dbReference type="GO" id="GO:0035556">
    <property type="term" value="P:intracellular signal transduction"/>
    <property type="evidence" value="ECO:0007669"/>
    <property type="project" value="TreeGrafter"/>
</dbReference>
<keyword evidence="2" id="KW-0732">Signal</keyword>
<dbReference type="Gene3D" id="1.25.10.10">
    <property type="entry name" value="Leucine-rich Repeat Variant"/>
    <property type="match status" value="1"/>
</dbReference>
<dbReference type="GO" id="GO:0043539">
    <property type="term" value="F:protein serine/threonine kinase activator activity"/>
    <property type="evidence" value="ECO:0007669"/>
    <property type="project" value="TreeGrafter"/>
</dbReference>
<protein>
    <recommendedName>
        <fullName evidence="4">Calcium-binding protein 39</fullName>
    </recommendedName>
</protein>
<evidence type="ECO:0008006" key="4">
    <source>
        <dbReference type="Google" id="ProtNLM"/>
    </source>
</evidence>
<dbReference type="InterPro" id="IPR013878">
    <property type="entry name" value="Mo25"/>
</dbReference>
<gene>
    <name evidence="3" type="ORF">BRAN1462_LOCUS15656</name>
</gene>
<dbReference type="SUPFAM" id="SSF48371">
    <property type="entry name" value="ARM repeat"/>
    <property type="match status" value="1"/>
</dbReference>
<dbReference type="EMBL" id="HBGW01024699">
    <property type="protein sequence ID" value="CAD9540628.1"/>
    <property type="molecule type" value="Transcribed_RNA"/>
</dbReference>